<evidence type="ECO:0000313" key="2">
    <source>
        <dbReference type="Proteomes" id="UP001595906"/>
    </source>
</evidence>
<organism evidence="1 2">
    <name type="scientific">Parasediminibacterium paludis</name>
    <dbReference type="NCBI Taxonomy" id="908966"/>
    <lineage>
        <taxon>Bacteria</taxon>
        <taxon>Pseudomonadati</taxon>
        <taxon>Bacteroidota</taxon>
        <taxon>Chitinophagia</taxon>
        <taxon>Chitinophagales</taxon>
        <taxon>Chitinophagaceae</taxon>
        <taxon>Parasediminibacterium</taxon>
    </lineage>
</organism>
<dbReference type="EMBL" id="JBHSDC010000029">
    <property type="protein sequence ID" value="MFC4233380.1"/>
    <property type="molecule type" value="Genomic_DNA"/>
</dbReference>
<proteinExistence type="predicted"/>
<evidence type="ECO:0000313" key="1">
    <source>
        <dbReference type="EMBL" id="MFC4233380.1"/>
    </source>
</evidence>
<dbReference type="RefSeq" id="WP_379015635.1">
    <property type="nucleotide sequence ID" value="NZ_JBHSDC010000029.1"/>
</dbReference>
<comment type="caution">
    <text evidence="1">The sequence shown here is derived from an EMBL/GenBank/DDBJ whole genome shotgun (WGS) entry which is preliminary data.</text>
</comment>
<accession>A0ABV8Q2J6</accession>
<protein>
    <submittedName>
        <fullName evidence="1">Uncharacterized protein</fullName>
    </submittedName>
</protein>
<dbReference type="Proteomes" id="UP001595906">
    <property type="component" value="Unassembled WGS sequence"/>
</dbReference>
<keyword evidence="2" id="KW-1185">Reference proteome</keyword>
<reference evidence="2" key="1">
    <citation type="journal article" date="2019" name="Int. J. Syst. Evol. Microbiol.">
        <title>The Global Catalogue of Microorganisms (GCM) 10K type strain sequencing project: providing services to taxonomists for standard genome sequencing and annotation.</title>
        <authorList>
            <consortium name="The Broad Institute Genomics Platform"/>
            <consortium name="The Broad Institute Genome Sequencing Center for Infectious Disease"/>
            <person name="Wu L."/>
            <person name="Ma J."/>
        </authorList>
    </citation>
    <scope>NUCLEOTIDE SEQUENCE [LARGE SCALE GENOMIC DNA]</scope>
    <source>
        <strain evidence="2">CECT 8010</strain>
    </source>
</reference>
<sequence length="442" mass="52153">MQKEILISLSKNYSDILPQNEESLLLLVCLFKKIEDGYLDEDFEQKDLDDTIEEVAEFLQKGTAIQKETLLKKLSSHFCHTHAVGNKYLIHLTVFAKEMCRLLIDQVEPELKKFELYFALHKTLPLDEEDLLNIDNFSYWFKNNFLPAQKTILRNTELLQTAIEGKIVELRNLLKPEVENPNELINSFTKIFKELEIQTLGLINTLDYKNETLNKIKALKQEFSQDEETFTEFDKMQREIDWFFQSIDRRIYSINDKIQLASKRLKNLFDTLKHKQLFKIKIEKFLTLLLKTSRNEKGEILLHDSIEKKLIPFIPMKFIAIPKIDFKYLSTAEPQKQTYDKSHEQEERKKGLALLKIQESTSQWLDKINTEMESGSEINFEDWFDKILESENNLEVPINVCFGLIEQHNKKENQVITIDKVGILKVKNELSLWKMKIQTTYS</sequence>
<name>A0ABV8Q2J6_9BACT</name>
<gene>
    <name evidence="1" type="ORF">ACFOW1_15880</name>
</gene>